<gene>
    <name evidence="2" type="ORF">AVDCRST_MAG88-3378</name>
</gene>
<dbReference type="AlphaFoldDB" id="A0A6J4VLD2"/>
<name>A0A6J4VLD2_9BACT</name>
<dbReference type="EMBL" id="CADCWM010000811">
    <property type="protein sequence ID" value="CAA9581385.1"/>
    <property type="molecule type" value="Genomic_DNA"/>
</dbReference>
<protein>
    <submittedName>
        <fullName evidence="2">Uncharacterized protein</fullName>
    </submittedName>
</protein>
<evidence type="ECO:0000256" key="1">
    <source>
        <dbReference type="SAM" id="MobiDB-lite"/>
    </source>
</evidence>
<accession>A0A6J4VLD2</accession>
<feature type="region of interest" description="Disordered" evidence="1">
    <location>
        <begin position="14"/>
        <end position="41"/>
    </location>
</feature>
<organism evidence="2">
    <name type="scientific">uncultured Thermomicrobiales bacterium</name>
    <dbReference type="NCBI Taxonomy" id="1645740"/>
    <lineage>
        <taxon>Bacteria</taxon>
        <taxon>Pseudomonadati</taxon>
        <taxon>Thermomicrobiota</taxon>
        <taxon>Thermomicrobia</taxon>
        <taxon>Thermomicrobiales</taxon>
        <taxon>environmental samples</taxon>
    </lineage>
</organism>
<proteinExistence type="predicted"/>
<evidence type="ECO:0000313" key="2">
    <source>
        <dbReference type="EMBL" id="CAA9581385.1"/>
    </source>
</evidence>
<sequence>MHLRRIIAVPFHPRNRRSNVGGGPPLACQHLLRGDAPPIGP</sequence>
<reference evidence="2" key="1">
    <citation type="submission" date="2020-02" db="EMBL/GenBank/DDBJ databases">
        <authorList>
            <person name="Meier V. D."/>
        </authorList>
    </citation>
    <scope>NUCLEOTIDE SEQUENCE</scope>
    <source>
        <strain evidence="2">AVDCRST_MAG88</strain>
    </source>
</reference>